<accession>A0ACA9PNK8</accession>
<feature type="non-terminal residue" evidence="1">
    <location>
        <position position="1"/>
    </location>
</feature>
<evidence type="ECO:0000313" key="1">
    <source>
        <dbReference type="EMBL" id="CAG8717538.1"/>
    </source>
</evidence>
<gene>
    <name evidence="1" type="ORF">SCALOS_LOCUS11125</name>
</gene>
<feature type="non-terminal residue" evidence="1">
    <location>
        <position position="130"/>
    </location>
</feature>
<proteinExistence type="predicted"/>
<dbReference type="Proteomes" id="UP000789860">
    <property type="component" value="Unassembled WGS sequence"/>
</dbReference>
<organism evidence="1 2">
    <name type="scientific">Scutellospora calospora</name>
    <dbReference type="NCBI Taxonomy" id="85575"/>
    <lineage>
        <taxon>Eukaryota</taxon>
        <taxon>Fungi</taxon>
        <taxon>Fungi incertae sedis</taxon>
        <taxon>Mucoromycota</taxon>
        <taxon>Glomeromycotina</taxon>
        <taxon>Glomeromycetes</taxon>
        <taxon>Diversisporales</taxon>
        <taxon>Gigasporaceae</taxon>
        <taxon>Scutellospora</taxon>
    </lineage>
</organism>
<evidence type="ECO:0000313" key="2">
    <source>
        <dbReference type="Proteomes" id="UP000789860"/>
    </source>
</evidence>
<sequence length="130" mass="14331">QGSHRRDGRRLHDGADKVAAHLLQPDGSGGEALLHCDAGVLYQLLQVVEPDGGCGQADAGRGEYAGYGALCYYVGWRVHARRNESFSRINRNTSQRILDAQPIQIGTLMAHACTTSFLWRPKWVVDEDVQ</sequence>
<reference evidence="1" key="1">
    <citation type="submission" date="2021-06" db="EMBL/GenBank/DDBJ databases">
        <authorList>
            <person name="Kallberg Y."/>
            <person name="Tangrot J."/>
            <person name="Rosling A."/>
        </authorList>
    </citation>
    <scope>NUCLEOTIDE SEQUENCE</scope>
    <source>
        <strain evidence="1">AU212A</strain>
    </source>
</reference>
<dbReference type="EMBL" id="CAJVPM010045928">
    <property type="protein sequence ID" value="CAG8717538.1"/>
    <property type="molecule type" value="Genomic_DNA"/>
</dbReference>
<name>A0ACA9PNK8_9GLOM</name>
<keyword evidence="2" id="KW-1185">Reference proteome</keyword>
<protein>
    <submittedName>
        <fullName evidence="1">2292_t:CDS:1</fullName>
    </submittedName>
</protein>
<comment type="caution">
    <text evidence="1">The sequence shown here is derived from an EMBL/GenBank/DDBJ whole genome shotgun (WGS) entry which is preliminary data.</text>
</comment>